<evidence type="ECO:0000256" key="7">
    <source>
        <dbReference type="SAM" id="MobiDB-lite"/>
    </source>
</evidence>
<evidence type="ECO:0000256" key="1">
    <source>
        <dbReference type="ARBA" id="ARBA00004123"/>
    </source>
</evidence>
<comment type="subcellular location">
    <subcellularLocation>
        <location evidence="1">Nucleus</location>
    </subcellularLocation>
</comment>
<organism evidence="9 10">
    <name type="scientific">Sphenostylis stenocarpa</name>
    <dbReference type="NCBI Taxonomy" id="92480"/>
    <lineage>
        <taxon>Eukaryota</taxon>
        <taxon>Viridiplantae</taxon>
        <taxon>Streptophyta</taxon>
        <taxon>Embryophyta</taxon>
        <taxon>Tracheophyta</taxon>
        <taxon>Spermatophyta</taxon>
        <taxon>Magnoliopsida</taxon>
        <taxon>eudicotyledons</taxon>
        <taxon>Gunneridae</taxon>
        <taxon>Pentapetalae</taxon>
        <taxon>rosids</taxon>
        <taxon>fabids</taxon>
        <taxon>Fabales</taxon>
        <taxon>Fabaceae</taxon>
        <taxon>Papilionoideae</taxon>
        <taxon>50 kb inversion clade</taxon>
        <taxon>NPAAA clade</taxon>
        <taxon>indigoferoid/millettioid clade</taxon>
        <taxon>Phaseoleae</taxon>
        <taxon>Sphenostylis</taxon>
    </lineage>
</organism>
<dbReference type="InterPro" id="IPR027159">
    <property type="entry name" value="CBP80"/>
</dbReference>
<keyword evidence="10" id="KW-1185">Reference proteome</keyword>
<dbReference type="EMBL" id="OY731398">
    <property type="protein sequence ID" value="CAJ1790378.1"/>
    <property type="molecule type" value="Genomic_DNA"/>
</dbReference>
<dbReference type="PANTHER" id="PTHR12412">
    <property type="entry name" value="CAP BINDING PROTEIN"/>
    <property type="match status" value="1"/>
</dbReference>
<evidence type="ECO:0000313" key="10">
    <source>
        <dbReference type="Proteomes" id="UP001189624"/>
    </source>
</evidence>
<keyword evidence="3" id="KW-0507">mRNA processing</keyword>
<dbReference type="GO" id="GO:0005634">
    <property type="term" value="C:nucleus"/>
    <property type="evidence" value="ECO:0007669"/>
    <property type="project" value="UniProtKB-SubCell"/>
</dbReference>
<dbReference type="Proteomes" id="UP001189624">
    <property type="component" value="Chromosome 1"/>
</dbReference>
<dbReference type="Gene3D" id="1.25.40.180">
    <property type="match status" value="4"/>
</dbReference>
<name>A0AA86RKY9_9FABA</name>
<reference evidence="9" key="1">
    <citation type="submission" date="2023-10" db="EMBL/GenBank/DDBJ databases">
        <authorList>
            <person name="Domelevo Entfellner J.-B."/>
        </authorList>
    </citation>
    <scope>NUCLEOTIDE SEQUENCE</scope>
</reference>
<dbReference type="InterPro" id="IPR015172">
    <property type="entry name" value="MIF4G-like_typ-1"/>
</dbReference>
<feature type="coiled-coil region" evidence="6">
    <location>
        <begin position="821"/>
        <end position="906"/>
    </location>
</feature>
<keyword evidence="4" id="KW-0508">mRNA splicing</keyword>
<dbReference type="SMART" id="SM00543">
    <property type="entry name" value="MIF4G"/>
    <property type="match status" value="1"/>
</dbReference>
<dbReference type="Pfam" id="PF09090">
    <property type="entry name" value="MIF4G_like_2"/>
    <property type="match status" value="1"/>
</dbReference>
<dbReference type="Gramene" id="rna-AYBTSS11_LOCUS353">
    <property type="protein sequence ID" value="CAJ1790378.1"/>
    <property type="gene ID" value="gene-AYBTSS11_LOCUS353"/>
</dbReference>
<evidence type="ECO:0000256" key="2">
    <source>
        <dbReference type="ARBA" id="ARBA00007413"/>
    </source>
</evidence>
<dbReference type="GO" id="GO:0003729">
    <property type="term" value="F:mRNA binding"/>
    <property type="evidence" value="ECO:0007669"/>
    <property type="project" value="TreeGrafter"/>
</dbReference>
<dbReference type="GO" id="GO:0006406">
    <property type="term" value="P:mRNA export from nucleus"/>
    <property type="evidence" value="ECO:0007669"/>
    <property type="project" value="InterPro"/>
</dbReference>
<dbReference type="InterPro" id="IPR016024">
    <property type="entry name" value="ARM-type_fold"/>
</dbReference>
<comment type="similarity">
    <text evidence="2">Belongs to the NCBP1 family.</text>
</comment>
<feature type="domain" description="MIF4G" evidence="8">
    <location>
        <begin position="39"/>
        <end position="242"/>
    </location>
</feature>
<proteinExistence type="inferred from homology"/>
<dbReference type="GO" id="GO:0008380">
    <property type="term" value="P:RNA splicing"/>
    <property type="evidence" value="ECO:0007669"/>
    <property type="project" value="UniProtKB-KW"/>
</dbReference>
<sequence>MSSWKNLLLRIGDKSPEYGVSSDYKDHIDTCFGALRRELDHSQTDVLEVNSDSSRSHFGLVSDSTGLLDNTTDFTLLDLFVQFLLMCAEHLSHKIPLYGTLIGLINLENEDFGKQLVEKTQTIFQDALDSGNCNRVRVMMRLLTVMMCSKVIQPSSLVAVFETFLSSAATTVDEEKGNPLWQPCADFYITCILSCLPWGGAELIEQVPEDIERVMVGVEAYLSIRKHTSDTGLSFFENDEENGEGLSDKKIYGIEYTFYQAMDGKLKVVIFSVLSGMVPRPHLSFEAQLVGGKSHEFGPISCPSLPNPPSVPSGVSIGKQKHEAELKYPQRIHRLNIFPPSKNEDLQPIDRFVMEEYLLDVLLFFNGCRKECASFMVGLPVSFRYEYLMAETIFSQIALCFYTLRCWEMSLKFQHCSSEVELLNRHSWVISRGQVPESVLEKAIKQCVWLVKRNGAVSTWWVKTELLMLPQPPFRPVYYTLVIIDLCKALPGAFPAVVAGAVRTLFERIADLDMECRTRLILWFSHHLSNFQFIWPWEEWAYVLDLPRWAPQRVFVQEVLEREVRLSYWDKVKQSETKPTLMQVITAFSRPSALTLMIWSARSGGTYKRGERTGGGACSRGETLLFSHIECPSPISHSVFAFSIENAPRLEELLPPKSGPNFCYGAEDSKESDEYALSAKLNNMVKGKSPVREIISWIDESVFPNNGLEVTLRVVVQTLLNIGSKSFTHLITVLERYGQVFAKVCPDQDRQVMLIAEVSSFWKSNTQMTAIAIDRMMGYRLVSNLAIVRWVFSAENIEQFHTSDRPWEILRNAVSKTHNRISDLRKEILTIKKNISSAEEAANEAKVELDAAESKLTLVDGEPVLGDNPVRLNRLKSHAEKTKEDLVTLKESLESKEALLARAIEENEALFLLLYKSFSNVLIERLPEGARTLHELKSAQIDVMAVDTEEPPSMELDDENHTSQNSQLNGEKKGGGAYIVGEKEQWCITTLGYVKAFSRQYAAEIWPHVEKLDAEVLTGDTPFLFRSAVYTGLRRPIQEA</sequence>
<dbReference type="PANTHER" id="PTHR12412:SF2">
    <property type="entry name" value="NUCLEAR CAP-BINDING PROTEIN SUBUNIT 1"/>
    <property type="match status" value="1"/>
</dbReference>
<dbReference type="Pfam" id="PF09088">
    <property type="entry name" value="MIF4G_like"/>
    <property type="match status" value="1"/>
</dbReference>
<dbReference type="InterPro" id="IPR015174">
    <property type="entry name" value="MIF4G-like_typ-2"/>
</dbReference>
<evidence type="ECO:0000256" key="4">
    <source>
        <dbReference type="ARBA" id="ARBA00023187"/>
    </source>
</evidence>
<dbReference type="InterPro" id="IPR003890">
    <property type="entry name" value="MIF4G-like_typ-3"/>
</dbReference>
<accession>A0AA86RKY9</accession>
<evidence type="ECO:0000313" key="9">
    <source>
        <dbReference type="EMBL" id="CAJ1790378.1"/>
    </source>
</evidence>
<feature type="region of interest" description="Disordered" evidence="7">
    <location>
        <begin position="951"/>
        <end position="972"/>
    </location>
</feature>
<keyword evidence="5" id="KW-0539">Nucleus</keyword>
<dbReference type="GO" id="GO:0000184">
    <property type="term" value="P:nuclear-transcribed mRNA catabolic process, nonsense-mediated decay"/>
    <property type="evidence" value="ECO:0007669"/>
    <property type="project" value="TreeGrafter"/>
</dbReference>
<dbReference type="AlphaFoldDB" id="A0AA86RKY9"/>
<dbReference type="GO" id="GO:0000339">
    <property type="term" value="F:RNA cap binding"/>
    <property type="evidence" value="ECO:0007669"/>
    <property type="project" value="InterPro"/>
</dbReference>
<evidence type="ECO:0000256" key="6">
    <source>
        <dbReference type="SAM" id="Coils"/>
    </source>
</evidence>
<evidence type="ECO:0000256" key="3">
    <source>
        <dbReference type="ARBA" id="ARBA00022664"/>
    </source>
</evidence>
<dbReference type="SUPFAM" id="SSF48371">
    <property type="entry name" value="ARM repeat"/>
    <property type="match status" value="4"/>
</dbReference>
<dbReference type="Pfam" id="PF02854">
    <property type="entry name" value="MIF4G"/>
    <property type="match status" value="1"/>
</dbReference>
<evidence type="ECO:0000259" key="8">
    <source>
        <dbReference type="SMART" id="SM00543"/>
    </source>
</evidence>
<protein>
    <recommendedName>
        <fullName evidence="8">MIF4G domain-containing protein</fullName>
    </recommendedName>
</protein>
<dbReference type="GO" id="GO:0006397">
    <property type="term" value="P:mRNA processing"/>
    <property type="evidence" value="ECO:0007669"/>
    <property type="project" value="UniProtKB-KW"/>
</dbReference>
<dbReference type="GO" id="GO:0005846">
    <property type="term" value="C:nuclear cap binding complex"/>
    <property type="evidence" value="ECO:0007669"/>
    <property type="project" value="InterPro"/>
</dbReference>
<gene>
    <name evidence="9" type="ORF">AYBTSS11_LOCUS353</name>
</gene>
<keyword evidence="6" id="KW-0175">Coiled coil</keyword>
<evidence type="ECO:0000256" key="5">
    <source>
        <dbReference type="ARBA" id="ARBA00023242"/>
    </source>
</evidence>